<comment type="caution">
    <text evidence="7">The sequence shown here is derived from an EMBL/GenBank/DDBJ whole genome shotgun (WGS) entry which is preliminary data.</text>
</comment>
<feature type="transmembrane region" description="Helical" evidence="6">
    <location>
        <begin position="59"/>
        <end position="83"/>
    </location>
</feature>
<feature type="transmembrane region" description="Helical" evidence="6">
    <location>
        <begin position="175"/>
        <end position="193"/>
    </location>
</feature>
<evidence type="ECO:0000256" key="5">
    <source>
        <dbReference type="ARBA" id="ARBA00023136"/>
    </source>
</evidence>
<evidence type="ECO:0000256" key="3">
    <source>
        <dbReference type="ARBA" id="ARBA00022692"/>
    </source>
</evidence>
<dbReference type="RefSeq" id="WP_269608207.1">
    <property type="nucleotide sequence ID" value="NZ_JAPWIJ010000014.1"/>
</dbReference>
<dbReference type="Proteomes" id="UP001081071">
    <property type="component" value="Unassembled WGS sequence"/>
</dbReference>
<feature type="transmembrane region" description="Helical" evidence="6">
    <location>
        <begin position="110"/>
        <end position="132"/>
    </location>
</feature>
<name>A0ABT4ML87_9NOCA</name>
<reference evidence="7" key="1">
    <citation type="submission" date="2022-12" db="EMBL/GenBank/DDBJ databases">
        <authorList>
            <person name="Krivoruchko A.V."/>
            <person name="Elkin A."/>
        </authorList>
    </citation>
    <scope>NUCLEOTIDE SEQUENCE</scope>
    <source>
        <strain evidence="7">IEGM 1391</strain>
    </source>
</reference>
<feature type="transmembrane region" description="Helical" evidence="6">
    <location>
        <begin position="205"/>
        <end position="223"/>
    </location>
</feature>
<gene>
    <name evidence="7" type="ORF">O4220_24760</name>
</gene>
<evidence type="ECO:0000256" key="2">
    <source>
        <dbReference type="ARBA" id="ARBA00022475"/>
    </source>
</evidence>
<sequence length="670" mass="71393">MTTDSLRGMPPSRQSVGARYGLAVAFACATVFVVVVTALSGDARYAASGDSFPGTVTSLSYVLLRFTASLAGAITVGSLTYGMMCTRFSRAGRVGPEGYAALLTAGRSSLIWLAAALVLIPVSAADATGIGIGDAVTRGVIFDLIPPNEAPKAWMVSAVAAAVVAIGVRWTLNWVVMAVSGFVAAIGVLPAWVVGNAGQGPNHDIATSAVIIAVLALSVWTGSTTSLWSHRRRVTGSGNSDPDVAVAMSRQSIVAACCAVLVTALSIVLMIILLPAGSVFSTSYGRLAVAGAAVLLPAAMYLGKDVLRKRSGEVRPQLNRAAVQLVGLIVLWAIVTLMAVLPAPAFFTSPATVYDVLLGFEPPGVPSLGQFATFWRFDFVTGGAAVVLIALYGWAVLRLRRRGDHWPIGRTISWMVGCLALLVATSSGVGAYGSAMFGVHMGVHMTLNMFVPVLLVLGGPVTLALRALPPAREDGMPGPREWIVWVVHSPLMRVLSNPAVAVGLFVLSLYAVYFSPLFDELVRYHWGHELMNIHFIVTGYLYYWVIIGIDPGPKRLPHLGRLALLFAVMPFHAFFGIAVMTMDRIIGGTFYRYLDLPWVHDLAGDQRFGGGLAWASSEVPLVLVVVALVSQWARQDRRTEVREDRLADSGTDDELAAYNAMLAQLSRTRK</sequence>
<protein>
    <submittedName>
        <fullName evidence="7">Cytochrome c oxidase assembly protein</fullName>
    </submittedName>
</protein>
<dbReference type="InterPro" id="IPR019108">
    <property type="entry name" value="Caa3_assmbl_CtaG-rel"/>
</dbReference>
<evidence type="ECO:0000313" key="8">
    <source>
        <dbReference type="Proteomes" id="UP001081071"/>
    </source>
</evidence>
<dbReference type="Pfam" id="PF09678">
    <property type="entry name" value="Caa3_CtaG"/>
    <property type="match status" value="1"/>
</dbReference>
<evidence type="ECO:0000256" key="1">
    <source>
        <dbReference type="ARBA" id="ARBA00004651"/>
    </source>
</evidence>
<keyword evidence="3 6" id="KW-0812">Transmembrane</keyword>
<feature type="transmembrane region" description="Helical" evidence="6">
    <location>
        <begin position="533"/>
        <end position="550"/>
    </location>
</feature>
<feature type="transmembrane region" description="Helical" evidence="6">
    <location>
        <begin position="490"/>
        <end position="513"/>
    </location>
</feature>
<feature type="transmembrane region" description="Helical" evidence="6">
    <location>
        <begin position="283"/>
        <end position="302"/>
    </location>
</feature>
<feature type="transmembrane region" description="Helical" evidence="6">
    <location>
        <begin position="323"/>
        <end position="347"/>
    </location>
</feature>
<keyword evidence="2" id="KW-1003">Cell membrane</keyword>
<keyword evidence="4 6" id="KW-1133">Transmembrane helix</keyword>
<feature type="transmembrane region" description="Helical" evidence="6">
    <location>
        <begin position="20"/>
        <end position="39"/>
    </location>
</feature>
<comment type="subcellular location">
    <subcellularLocation>
        <location evidence="1">Cell membrane</location>
        <topology evidence="1">Multi-pass membrane protein</topology>
    </subcellularLocation>
</comment>
<feature type="transmembrane region" description="Helical" evidence="6">
    <location>
        <begin position="379"/>
        <end position="399"/>
    </location>
</feature>
<feature type="transmembrane region" description="Helical" evidence="6">
    <location>
        <begin position="411"/>
        <end position="437"/>
    </location>
</feature>
<feature type="transmembrane region" description="Helical" evidence="6">
    <location>
        <begin position="152"/>
        <end position="168"/>
    </location>
</feature>
<evidence type="ECO:0000256" key="6">
    <source>
        <dbReference type="SAM" id="Phobius"/>
    </source>
</evidence>
<dbReference type="EMBL" id="JAPWIJ010000014">
    <property type="protein sequence ID" value="MCZ4521743.1"/>
    <property type="molecule type" value="Genomic_DNA"/>
</dbReference>
<feature type="transmembrane region" description="Helical" evidence="6">
    <location>
        <begin position="562"/>
        <end position="591"/>
    </location>
</feature>
<keyword evidence="5 6" id="KW-0472">Membrane</keyword>
<proteinExistence type="predicted"/>
<evidence type="ECO:0000313" key="7">
    <source>
        <dbReference type="EMBL" id="MCZ4521743.1"/>
    </source>
</evidence>
<feature type="transmembrane region" description="Helical" evidence="6">
    <location>
        <begin position="253"/>
        <end position="277"/>
    </location>
</feature>
<evidence type="ECO:0000256" key="4">
    <source>
        <dbReference type="ARBA" id="ARBA00022989"/>
    </source>
</evidence>
<feature type="transmembrane region" description="Helical" evidence="6">
    <location>
        <begin position="449"/>
        <end position="469"/>
    </location>
</feature>
<keyword evidence="8" id="KW-1185">Reference proteome</keyword>
<accession>A0ABT4ML87</accession>
<feature type="transmembrane region" description="Helical" evidence="6">
    <location>
        <begin position="611"/>
        <end position="633"/>
    </location>
</feature>
<organism evidence="7 8">
    <name type="scientific">Rhodococcus ruber</name>
    <dbReference type="NCBI Taxonomy" id="1830"/>
    <lineage>
        <taxon>Bacteria</taxon>
        <taxon>Bacillati</taxon>
        <taxon>Actinomycetota</taxon>
        <taxon>Actinomycetes</taxon>
        <taxon>Mycobacteriales</taxon>
        <taxon>Nocardiaceae</taxon>
        <taxon>Rhodococcus</taxon>
    </lineage>
</organism>